<dbReference type="GO" id="GO:0032259">
    <property type="term" value="P:methylation"/>
    <property type="evidence" value="ECO:0007669"/>
    <property type="project" value="UniProtKB-KW"/>
</dbReference>
<dbReference type="SUPFAM" id="SSF53335">
    <property type="entry name" value="S-adenosyl-L-methionine-dependent methyltransferases"/>
    <property type="match status" value="1"/>
</dbReference>
<dbReference type="InterPro" id="IPR029063">
    <property type="entry name" value="SAM-dependent_MTases_sf"/>
</dbReference>
<dbReference type="AlphaFoldDB" id="A0A1N6CMG8"/>
<accession>A0A1N6CMG8</accession>
<evidence type="ECO:0000313" key="2">
    <source>
        <dbReference type="EMBL" id="SIN59770.1"/>
    </source>
</evidence>
<keyword evidence="2" id="KW-0830">Ubiquinone</keyword>
<protein>
    <submittedName>
        <fullName evidence="2">Ubiquinone/menaquinone biosynthesis C-methylase UbiE</fullName>
    </submittedName>
</protein>
<keyword evidence="2" id="KW-0808">Transferase</keyword>
<keyword evidence="3" id="KW-1185">Reference proteome</keyword>
<dbReference type="PANTHER" id="PTHR45128">
    <property type="entry name" value="METHYLTRANSFERASE TYPE 11"/>
    <property type="match status" value="1"/>
</dbReference>
<evidence type="ECO:0000313" key="3">
    <source>
        <dbReference type="Proteomes" id="UP000185192"/>
    </source>
</evidence>
<dbReference type="STRING" id="1123272.SAMN02745824_0306"/>
<dbReference type="InterPro" id="IPR053173">
    <property type="entry name" value="SAM-binding_MTase"/>
</dbReference>
<dbReference type="GO" id="GO:0008168">
    <property type="term" value="F:methyltransferase activity"/>
    <property type="evidence" value="ECO:0007669"/>
    <property type="project" value="UniProtKB-KW"/>
</dbReference>
<dbReference type="Proteomes" id="UP000185192">
    <property type="component" value="Unassembled WGS sequence"/>
</dbReference>
<reference evidence="3" key="1">
    <citation type="submission" date="2016-11" db="EMBL/GenBank/DDBJ databases">
        <authorList>
            <person name="Varghese N."/>
            <person name="Submissions S."/>
        </authorList>
    </citation>
    <scope>NUCLEOTIDE SEQUENCE [LARGE SCALE GENOMIC DNA]</scope>
    <source>
        <strain evidence="3">DSM 22363</strain>
    </source>
</reference>
<dbReference type="InterPro" id="IPR041698">
    <property type="entry name" value="Methyltransf_25"/>
</dbReference>
<dbReference type="EMBL" id="FSQW01000001">
    <property type="protein sequence ID" value="SIN59770.1"/>
    <property type="molecule type" value="Genomic_DNA"/>
</dbReference>
<dbReference type="PANTHER" id="PTHR45128:SF1">
    <property type="entry name" value="S-ADENOSYLMETHIONINE-DEPENDENT METHYLTRANSFERASE RV2258C"/>
    <property type="match status" value="1"/>
</dbReference>
<name>A0A1N6CMG8_9SPHN</name>
<feature type="domain" description="Methyltransferase" evidence="1">
    <location>
        <begin position="212"/>
        <end position="310"/>
    </location>
</feature>
<proteinExistence type="predicted"/>
<dbReference type="Gene3D" id="3.40.50.150">
    <property type="entry name" value="Vaccinia Virus protein VP39"/>
    <property type="match status" value="1"/>
</dbReference>
<dbReference type="CDD" id="cd02440">
    <property type="entry name" value="AdoMet_MTases"/>
    <property type="match status" value="1"/>
</dbReference>
<evidence type="ECO:0000259" key="1">
    <source>
        <dbReference type="Pfam" id="PF13649"/>
    </source>
</evidence>
<gene>
    <name evidence="2" type="ORF">SAMN02745824_0306</name>
</gene>
<dbReference type="RefSeq" id="WP_074203396.1">
    <property type="nucleotide sequence ID" value="NZ_FSQW01000001.1"/>
</dbReference>
<keyword evidence="2" id="KW-0489">Methyltransferase</keyword>
<organism evidence="2 3">
    <name type="scientific">Parasphingorhabdus marina DSM 22363</name>
    <dbReference type="NCBI Taxonomy" id="1123272"/>
    <lineage>
        <taxon>Bacteria</taxon>
        <taxon>Pseudomonadati</taxon>
        <taxon>Pseudomonadota</taxon>
        <taxon>Alphaproteobacteria</taxon>
        <taxon>Sphingomonadales</taxon>
        <taxon>Sphingomonadaceae</taxon>
        <taxon>Parasphingorhabdus</taxon>
    </lineage>
</organism>
<dbReference type="Pfam" id="PF13649">
    <property type="entry name" value="Methyltransf_25"/>
    <property type="match status" value="1"/>
</dbReference>
<sequence>MTSKTPENQKLDVPPPYNAVARHGVSAEPNHDEIARFNFLANFNKFMASELSPGNKLAYDKRVLPAFQKTHGREPKDRFEIRHAMNDDPFHRFWSALKRNSMEMRQQNGRAMVLRQIDEINAKARQFNEGRDTLELHPEIEIPRYQSAVDIHCMPGSYHGEELPGDVSAGANYDCGIFATTGGGLGALTDGGGQALVKWIRETRPGWEPRRVLDIGTTVGHNIVPLALAFPNCEFIAIDTAAPILRYAHARAQSLGATNIRFIQANAEDLSRWDDGTFDWVQTTMFLHETSGKALPKILAEGYRVLADDGLMLHLEQPEYSDEMPLYEQFIRDWDAFNNNEPFWSSMHALDMKDEMVSAGFDRSELFETGVRAVVDTEIFPQSDTEEGEDHGRAAFWHAYGAWKNRDELQEAAE</sequence>
<dbReference type="OrthoDB" id="5449367at2"/>